<dbReference type="PANTHER" id="PTHR43553:SF23">
    <property type="entry name" value="ABC TRANSPORTER ATP-BINDING COMPONENT"/>
    <property type="match status" value="1"/>
</dbReference>
<dbReference type="GO" id="GO:0042626">
    <property type="term" value="F:ATPase-coupled transmembrane transporter activity"/>
    <property type="evidence" value="ECO:0007669"/>
    <property type="project" value="TreeGrafter"/>
</dbReference>
<dbReference type="GO" id="GO:0043190">
    <property type="term" value="C:ATP-binding cassette (ABC) transporter complex"/>
    <property type="evidence" value="ECO:0007669"/>
    <property type="project" value="TreeGrafter"/>
</dbReference>
<keyword evidence="8" id="KW-1278">Translocase</keyword>
<sequence>MTAGATSRTTLHRTVPHEARATAASLRNVSFAYKNAPETVHDVSLSVASGECVVLCGPSGSGKTTLVRVINGLAGSYCKGTTEGVVTLGECDATDLEQWERAERVGSVFQDPSSQFFSSQLAGEVAFTCENLGYDHERVVAATDQAISAFSLDSLRKIPNDSLSSGQKQKVAIASALGPRPQLLAMDEPSSNLDEEAAVHLGRTLARLKAEGLSMVIAEHRLAYLMDVADRFLLVRDGRIEQELSRTDVFAASDDLRRSWGLRDPRRTARPKLPHPNESATKLSDATEPPALEMRGLRAAYRSNRIFEDVSLTVEAGQIVALTGRNGAGKTTLARILGGLKKTQAGSIRVHGRTCSYRDLRRRVWFGPNDVKAEFFTPSVKEEAMLLVKPDETHKNRARGILHDLDLWELREQHPATLSGGQKQRLSIACGLMSDRTVLVFDEPTSGLDALNMEVVAGALETAAREGRAIIVVTHDNEFIGRCCTHIFELE</sequence>
<evidence type="ECO:0000256" key="9">
    <source>
        <dbReference type="ARBA" id="ARBA00023136"/>
    </source>
</evidence>
<dbReference type="GO" id="GO:0005524">
    <property type="term" value="F:ATP binding"/>
    <property type="evidence" value="ECO:0007669"/>
    <property type="project" value="UniProtKB-KW"/>
</dbReference>
<keyword evidence="5" id="KW-0677">Repeat</keyword>
<keyword evidence="4" id="KW-1003">Cell membrane</keyword>
<evidence type="ECO:0000256" key="2">
    <source>
        <dbReference type="ARBA" id="ARBA00005417"/>
    </source>
</evidence>
<evidence type="ECO:0000313" key="13">
    <source>
        <dbReference type="EMBL" id="EEZ60962.1"/>
    </source>
</evidence>
<dbReference type="EMBL" id="ACUX02000008">
    <property type="protein sequence ID" value="EEZ60962.1"/>
    <property type="molecule type" value="Genomic_DNA"/>
</dbReference>
<comment type="subcellular location">
    <subcellularLocation>
        <location evidence="1">Cell membrane</location>
        <topology evidence="1">Peripheral membrane protein</topology>
    </subcellularLocation>
</comment>
<feature type="region of interest" description="Disordered" evidence="11">
    <location>
        <begin position="262"/>
        <end position="287"/>
    </location>
</feature>
<accession>D0WHL9</accession>
<protein>
    <submittedName>
        <fullName evidence="13">ABC transporter, ATP-binding protein</fullName>
    </submittedName>
</protein>
<dbReference type="InterPro" id="IPR050095">
    <property type="entry name" value="ECF_ABC_transporter_ATP-bd"/>
</dbReference>
<evidence type="ECO:0000256" key="7">
    <source>
        <dbReference type="ARBA" id="ARBA00022840"/>
    </source>
</evidence>
<dbReference type="PANTHER" id="PTHR43553">
    <property type="entry name" value="HEAVY METAL TRANSPORTER"/>
    <property type="match status" value="1"/>
</dbReference>
<evidence type="ECO:0000256" key="6">
    <source>
        <dbReference type="ARBA" id="ARBA00022741"/>
    </source>
</evidence>
<dbReference type="OrthoDB" id="9806471at2"/>
<dbReference type="SUPFAM" id="SSF52540">
    <property type="entry name" value="P-loop containing nucleoside triphosphate hydrolases"/>
    <property type="match status" value="2"/>
</dbReference>
<gene>
    <name evidence="13" type="ORF">HMPREF0762_01337</name>
</gene>
<feature type="domain" description="ABC transporter" evidence="12">
    <location>
        <begin position="292"/>
        <end position="491"/>
    </location>
</feature>
<evidence type="ECO:0000256" key="10">
    <source>
        <dbReference type="ARBA" id="ARBA00025157"/>
    </source>
</evidence>
<dbReference type="InterPro" id="IPR003593">
    <property type="entry name" value="AAA+_ATPase"/>
</dbReference>
<evidence type="ECO:0000256" key="11">
    <source>
        <dbReference type="SAM" id="MobiDB-lite"/>
    </source>
</evidence>
<comment type="caution">
    <text evidence="13">The sequence shown here is derived from an EMBL/GenBank/DDBJ whole genome shotgun (WGS) entry which is preliminary data.</text>
</comment>
<keyword evidence="9" id="KW-0472">Membrane</keyword>
<evidence type="ECO:0000256" key="8">
    <source>
        <dbReference type="ARBA" id="ARBA00022967"/>
    </source>
</evidence>
<dbReference type="CDD" id="cd03225">
    <property type="entry name" value="ABC_cobalt_CbiO_domain1"/>
    <property type="match status" value="1"/>
</dbReference>
<keyword evidence="3" id="KW-0813">Transport</keyword>
<comment type="function">
    <text evidence="10">Probably part of an ABC transporter complex. Responsible for energy coupling to the transport system.</text>
</comment>
<dbReference type="RefSeq" id="WP_006362589.1">
    <property type="nucleotide sequence ID" value="NZ_GG700630.1"/>
</dbReference>
<dbReference type="AlphaFoldDB" id="D0WHL9"/>
<dbReference type="Gene3D" id="3.40.50.300">
    <property type="entry name" value="P-loop containing nucleotide triphosphate hydrolases"/>
    <property type="match status" value="2"/>
</dbReference>
<name>D0WHL9_SLAES</name>
<dbReference type="GeneID" id="85007838"/>
<keyword evidence="6" id="KW-0547">Nucleotide-binding</keyword>
<evidence type="ECO:0000256" key="4">
    <source>
        <dbReference type="ARBA" id="ARBA00022475"/>
    </source>
</evidence>
<reference evidence="13" key="1">
    <citation type="submission" date="2009-10" db="EMBL/GenBank/DDBJ databases">
        <authorList>
            <person name="Weinstock G."/>
            <person name="Sodergren E."/>
            <person name="Clifton S."/>
            <person name="Fulton L."/>
            <person name="Fulton B."/>
            <person name="Courtney L."/>
            <person name="Fronick C."/>
            <person name="Harrison M."/>
            <person name="Strong C."/>
            <person name="Farmer C."/>
            <person name="Delahaunty K."/>
            <person name="Markovic C."/>
            <person name="Hall O."/>
            <person name="Minx P."/>
            <person name="Tomlinson C."/>
            <person name="Mitreva M."/>
            <person name="Nelson J."/>
            <person name="Hou S."/>
            <person name="Wollam A."/>
            <person name="Pepin K.H."/>
            <person name="Johnson M."/>
            <person name="Bhonagiri V."/>
            <person name="Nash W.E."/>
            <person name="Warren W."/>
            <person name="Chinwalla A."/>
            <person name="Mardis E.R."/>
            <person name="Wilson R.K."/>
        </authorList>
    </citation>
    <scope>NUCLEOTIDE SEQUENCE [LARGE SCALE GENOMIC DNA]</scope>
    <source>
        <strain evidence="13">ATCC 700122</strain>
    </source>
</reference>
<evidence type="ECO:0000256" key="1">
    <source>
        <dbReference type="ARBA" id="ARBA00004202"/>
    </source>
</evidence>
<evidence type="ECO:0000259" key="12">
    <source>
        <dbReference type="PROSITE" id="PS50893"/>
    </source>
</evidence>
<dbReference type="InterPro" id="IPR027417">
    <property type="entry name" value="P-loop_NTPase"/>
</dbReference>
<proteinExistence type="inferred from homology"/>
<dbReference type="PROSITE" id="PS50893">
    <property type="entry name" value="ABC_TRANSPORTER_2"/>
    <property type="match status" value="2"/>
</dbReference>
<dbReference type="InterPro" id="IPR017871">
    <property type="entry name" value="ABC_transporter-like_CS"/>
</dbReference>
<dbReference type="PROSITE" id="PS00211">
    <property type="entry name" value="ABC_TRANSPORTER_1"/>
    <property type="match status" value="2"/>
</dbReference>
<dbReference type="STRING" id="649764.HMPREF0762_01337"/>
<dbReference type="HOGENOM" id="CLU_000604_86_7_11"/>
<organism evidence="13 14">
    <name type="scientific">Slackia exigua (strain ATCC 700122 / DSM 15923 / CIP 105133 / JCM 11022 / KCTC 5966 / S-7)</name>
    <dbReference type="NCBI Taxonomy" id="649764"/>
    <lineage>
        <taxon>Bacteria</taxon>
        <taxon>Bacillati</taxon>
        <taxon>Actinomycetota</taxon>
        <taxon>Coriobacteriia</taxon>
        <taxon>Eggerthellales</taxon>
        <taxon>Eggerthellaceae</taxon>
        <taxon>Slackia</taxon>
    </lineage>
</organism>
<dbReference type="eggNOG" id="COG1129">
    <property type="taxonomic scope" value="Bacteria"/>
</dbReference>
<keyword evidence="14" id="KW-1185">Reference proteome</keyword>
<dbReference type="Pfam" id="PF00005">
    <property type="entry name" value="ABC_tran"/>
    <property type="match status" value="2"/>
</dbReference>
<dbReference type="Proteomes" id="UP000006001">
    <property type="component" value="Unassembled WGS sequence"/>
</dbReference>
<comment type="similarity">
    <text evidence="2">Belongs to the ABC transporter superfamily.</text>
</comment>
<evidence type="ECO:0000313" key="14">
    <source>
        <dbReference type="Proteomes" id="UP000006001"/>
    </source>
</evidence>
<evidence type="ECO:0000256" key="3">
    <source>
        <dbReference type="ARBA" id="ARBA00022448"/>
    </source>
</evidence>
<dbReference type="SMART" id="SM00382">
    <property type="entry name" value="AAA"/>
    <property type="match status" value="2"/>
</dbReference>
<dbReference type="InterPro" id="IPR015856">
    <property type="entry name" value="ABC_transpr_CbiO/EcfA_su"/>
</dbReference>
<dbReference type="GO" id="GO:0016887">
    <property type="term" value="F:ATP hydrolysis activity"/>
    <property type="evidence" value="ECO:0007669"/>
    <property type="project" value="InterPro"/>
</dbReference>
<feature type="domain" description="ABC transporter" evidence="12">
    <location>
        <begin position="24"/>
        <end position="262"/>
    </location>
</feature>
<dbReference type="InterPro" id="IPR003439">
    <property type="entry name" value="ABC_transporter-like_ATP-bd"/>
</dbReference>
<evidence type="ECO:0000256" key="5">
    <source>
        <dbReference type="ARBA" id="ARBA00022737"/>
    </source>
</evidence>
<keyword evidence="7 13" id="KW-0067">ATP-binding</keyword>